<gene>
    <name evidence="1" type="ORF">SAMN05660976_02459</name>
</gene>
<dbReference type="Proteomes" id="UP000198953">
    <property type="component" value="Unassembled WGS sequence"/>
</dbReference>
<accession>A0A1H7Q8W7</accession>
<name>A0A1H7Q8W7_9ACTN</name>
<proteinExistence type="predicted"/>
<protein>
    <submittedName>
        <fullName evidence="1">Uncharacterized protein</fullName>
    </submittedName>
</protein>
<reference evidence="1 2" key="1">
    <citation type="submission" date="2016-10" db="EMBL/GenBank/DDBJ databases">
        <authorList>
            <person name="de Groot N.N."/>
        </authorList>
    </citation>
    <scope>NUCLEOTIDE SEQUENCE [LARGE SCALE GENOMIC DNA]</scope>
    <source>
        <strain evidence="1 2">DSM 43357</strain>
    </source>
</reference>
<keyword evidence="2" id="KW-1185">Reference proteome</keyword>
<organism evidence="1 2">
    <name type="scientific">Nonomuraea pusilla</name>
    <dbReference type="NCBI Taxonomy" id="46177"/>
    <lineage>
        <taxon>Bacteria</taxon>
        <taxon>Bacillati</taxon>
        <taxon>Actinomycetota</taxon>
        <taxon>Actinomycetes</taxon>
        <taxon>Streptosporangiales</taxon>
        <taxon>Streptosporangiaceae</taxon>
        <taxon>Nonomuraea</taxon>
    </lineage>
</organism>
<evidence type="ECO:0000313" key="2">
    <source>
        <dbReference type="Proteomes" id="UP000198953"/>
    </source>
</evidence>
<dbReference type="AlphaFoldDB" id="A0A1H7Q8W7"/>
<sequence>MSRPSTPIAWLVEANGYSSHCLPGPAPGRFGQYQVICVRFFELRRGPSGARPFLARLVRGGLGITS</sequence>
<dbReference type="EMBL" id="FOBF01000005">
    <property type="protein sequence ID" value="SEL44316.1"/>
    <property type="molecule type" value="Genomic_DNA"/>
</dbReference>
<evidence type="ECO:0000313" key="1">
    <source>
        <dbReference type="EMBL" id="SEL44316.1"/>
    </source>
</evidence>